<gene>
    <name evidence="21" type="ORF">CTE05_08790</name>
</gene>
<feature type="binding site" evidence="16">
    <location>
        <position position="83"/>
    </location>
    <ligand>
        <name>FAD</name>
        <dbReference type="ChEBI" id="CHEBI:57692"/>
    </ligand>
</feature>
<dbReference type="AlphaFoldDB" id="A0A511JH59"/>
<dbReference type="SUPFAM" id="SSF51905">
    <property type="entry name" value="FAD/NAD(P)-binding domain"/>
    <property type="match status" value="1"/>
</dbReference>
<dbReference type="GO" id="GO:0003955">
    <property type="term" value="F:NAD(P)H dehydrogenase (quinone) activity"/>
    <property type="evidence" value="ECO:0007669"/>
    <property type="project" value="TreeGrafter"/>
</dbReference>
<evidence type="ECO:0000256" key="14">
    <source>
        <dbReference type="ARBA" id="ARBA00031725"/>
    </source>
</evidence>
<dbReference type="EC" id="1.16.1.1" evidence="3"/>
<evidence type="ECO:0000256" key="8">
    <source>
        <dbReference type="ARBA" id="ARBA00022827"/>
    </source>
</evidence>
<dbReference type="InterPro" id="IPR021179">
    <property type="entry name" value="Mercury_reductase_MerA"/>
</dbReference>
<evidence type="ECO:0000256" key="11">
    <source>
        <dbReference type="ARBA" id="ARBA00023002"/>
    </source>
</evidence>
<comment type="caution">
    <text evidence="21">The sequence shown here is derived from an EMBL/GenBank/DDBJ whole genome shotgun (WGS) entry which is preliminary data.</text>
</comment>
<keyword evidence="5" id="KW-0475">Mercuric resistance</keyword>
<dbReference type="InterPro" id="IPR012999">
    <property type="entry name" value="Pyr_OxRdtase_I_AS"/>
</dbReference>
<protein>
    <recommendedName>
        <fullName evidence="4">Mercuric reductase</fullName>
        <ecNumber evidence="3">1.16.1.1</ecNumber>
    </recommendedName>
    <alternativeName>
        <fullName evidence="14">Hg(II) reductase</fullName>
    </alternativeName>
</protein>
<comment type="subunit">
    <text evidence="2">Homodimer.</text>
</comment>
<feature type="binding site" evidence="16">
    <location>
        <position position="292"/>
    </location>
    <ligand>
        <name>NAD(+)</name>
        <dbReference type="ChEBI" id="CHEBI:57540"/>
    </ligand>
</feature>
<dbReference type="PANTHER" id="PTHR43014">
    <property type="entry name" value="MERCURIC REDUCTASE"/>
    <property type="match status" value="1"/>
</dbReference>
<feature type="disulfide bond" description="Redox-active" evidence="17">
    <location>
        <begin position="74"/>
        <end position="79"/>
    </location>
</feature>
<dbReference type="Proteomes" id="UP000321049">
    <property type="component" value="Unassembled WGS sequence"/>
</dbReference>
<dbReference type="FunFam" id="3.30.390.30:FF:000001">
    <property type="entry name" value="Dihydrolipoyl dehydrogenase"/>
    <property type="match status" value="1"/>
</dbReference>
<organism evidence="21 22">
    <name type="scientific">Cellulomonas terrae</name>
    <dbReference type="NCBI Taxonomy" id="311234"/>
    <lineage>
        <taxon>Bacteria</taxon>
        <taxon>Bacillati</taxon>
        <taxon>Actinomycetota</taxon>
        <taxon>Actinomycetes</taxon>
        <taxon>Micrococcales</taxon>
        <taxon>Cellulomonadaceae</taxon>
        <taxon>Cellulomonas</taxon>
    </lineage>
</organism>
<evidence type="ECO:0000256" key="1">
    <source>
        <dbReference type="ARBA" id="ARBA00007532"/>
    </source>
</evidence>
<dbReference type="PIRSF" id="PIRSF000350">
    <property type="entry name" value="Mercury_reductase_MerA"/>
    <property type="match status" value="1"/>
</dbReference>
<keyword evidence="7" id="KW-0479">Metal-binding</keyword>
<reference evidence="21 22" key="1">
    <citation type="submission" date="2019-07" db="EMBL/GenBank/DDBJ databases">
        <title>Whole genome shotgun sequence of Cellulomonas terrae NBRC 100819.</title>
        <authorList>
            <person name="Hosoyama A."/>
            <person name="Uohara A."/>
            <person name="Ohji S."/>
            <person name="Ichikawa N."/>
        </authorList>
    </citation>
    <scope>NUCLEOTIDE SEQUENCE [LARGE SCALE GENOMIC DNA]</scope>
    <source>
        <strain evidence="21 22">NBRC 100819</strain>
    </source>
</reference>
<evidence type="ECO:0000256" key="12">
    <source>
        <dbReference type="ARBA" id="ARBA00023157"/>
    </source>
</evidence>
<keyword evidence="9" id="KW-0521">NADP</keyword>
<dbReference type="PANTHER" id="PTHR43014:SF2">
    <property type="entry name" value="MERCURIC REDUCTASE"/>
    <property type="match status" value="1"/>
</dbReference>
<evidence type="ECO:0000256" key="2">
    <source>
        <dbReference type="ARBA" id="ARBA00011738"/>
    </source>
</evidence>
<comment type="catalytic activity">
    <reaction evidence="15">
        <text>Hg + NADP(+) + H(+) = Hg(2+) + NADPH</text>
        <dbReference type="Rhea" id="RHEA:23856"/>
        <dbReference type="ChEBI" id="CHEBI:15378"/>
        <dbReference type="ChEBI" id="CHEBI:16170"/>
        <dbReference type="ChEBI" id="CHEBI:16793"/>
        <dbReference type="ChEBI" id="CHEBI:57783"/>
        <dbReference type="ChEBI" id="CHEBI:58349"/>
        <dbReference type="EC" id="1.16.1.1"/>
    </reaction>
</comment>
<evidence type="ECO:0000259" key="19">
    <source>
        <dbReference type="Pfam" id="PF02852"/>
    </source>
</evidence>
<dbReference type="GO" id="GO:0050661">
    <property type="term" value="F:NADP binding"/>
    <property type="evidence" value="ECO:0007669"/>
    <property type="project" value="InterPro"/>
</dbReference>
<keyword evidence="8 16" id="KW-0274">FAD</keyword>
<comment type="cofactor">
    <cofactor evidence="16">
        <name>FAD</name>
        <dbReference type="ChEBI" id="CHEBI:57692"/>
    </cofactor>
    <text evidence="16">Binds 1 FAD per subunit.</text>
</comment>
<name>A0A511JH59_9CELL</name>
<dbReference type="Pfam" id="PF02852">
    <property type="entry name" value="Pyr_redox_dim"/>
    <property type="match status" value="1"/>
</dbReference>
<dbReference type="PRINTS" id="PR00368">
    <property type="entry name" value="FADPNR"/>
</dbReference>
<keyword evidence="12" id="KW-1015">Disulfide bond</keyword>
<dbReference type="PRINTS" id="PR00411">
    <property type="entry name" value="PNDRDTASEI"/>
</dbReference>
<dbReference type="Gene3D" id="3.50.50.60">
    <property type="entry name" value="FAD/NAD(P)-binding domain"/>
    <property type="match status" value="2"/>
</dbReference>
<keyword evidence="16" id="KW-0520">NAD</keyword>
<dbReference type="NCBIfam" id="TIGR02053">
    <property type="entry name" value="MerA"/>
    <property type="match status" value="1"/>
</dbReference>
<evidence type="ECO:0000256" key="7">
    <source>
        <dbReference type="ARBA" id="ARBA00022723"/>
    </source>
</evidence>
<evidence type="ECO:0000313" key="22">
    <source>
        <dbReference type="Proteomes" id="UP000321049"/>
    </source>
</evidence>
<evidence type="ECO:0000256" key="9">
    <source>
        <dbReference type="ARBA" id="ARBA00022857"/>
    </source>
</evidence>
<evidence type="ECO:0000256" key="18">
    <source>
        <dbReference type="RuleBase" id="RU003691"/>
    </source>
</evidence>
<accession>A0A511JH59</accession>
<evidence type="ECO:0000313" key="21">
    <source>
        <dbReference type="EMBL" id="GEL97332.1"/>
    </source>
</evidence>
<keyword evidence="10" id="KW-0476">Mercury</keyword>
<feature type="domain" description="Pyridine nucleotide-disulphide oxidoreductase dimerisation" evidence="19">
    <location>
        <begin position="368"/>
        <end position="472"/>
    </location>
</feature>
<dbReference type="InterPro" id="IPR016156">
    <property type="entry name" value="FAD/NAD-linked_Rdtase_dimer_sf"/>
</dbReference>
<feature type="binding site" evidence="16">
    <location>
        <begin position="208"/>
        <end position="215"/>
    </location>
    <ligand>
        <name>NAD(+)</name>
        <dbReference type="ChEBI" id="CHEBI:57540"/>
    </ligand>
</feature>
<evidence type="ECO:0000256" key="13">
    <source>
        <dbReference type="ARBA" id="ARBA00023284"/>
    </source>
</evidence>
<dbReference type="InterPro" id="IPR023753">
    <property type="entry name" value="FAD/NAD-binding_dom"/>
</dbReference>
<dbReference type="GO" id="GO:0016152">
    <property type="term" value="F:mercury (II) reductase (NADP+) activity"/>
    <property type="evidence" value="ECO:0007669"/>
    <property type="project" value="UniProtKB-EC"/>
</dbReference>
<keyword evidence="6 18" id="KW-0285">Flavoprotein</keyword>
<dbReference type="EMBL" id="BJWH01000003">
    <property type="protein sequence ID" value="GEL97332.1"/>
    <property type="molecule type" value="Genomic_DNA"/>
</dbReference>
<keyword evidence="11 18" id="KW-0560">Oxidoreductase</keyword>
<dbReference type="GO" id="GO:0045340">
    <property type="term" value="F:mercury ion binding"/>
    <property type="evidence" value="ECO:0007669"/>
    <property type="project" value="InterPro"/>
</dbReference>
<keyword evidence="16" id="KW-0547">Nucleotide-binding</keyword>
<dbReference type="GO" id="GO:0050787">
    <property type="term" value="P:detoxification of mercury ion"/>
    <property type="evidence" value="ECO:0007669"/>
    <property type="project" value="InterPro"/>
</dbReference>
<sequence>MVRPARSASSPICIPACYGLDLDLRWNVYGPPMDTMWDLVVIGSGGAAMAAGIEARSRGRSVLLVEHGALGGTCLNVGCVPSKNLLAAAGRRHRASVNPFPSTPTNAGGVDLQALMAQKQELIDRLRQAKYTNVADAHGFPIRTGHARFVDEQTLQVGGETVAAAAYVVATGSTAHTADLPGMGTLDPLTSTTAMELPALPASMVVLGGGDVGLEQAQLWAHLGVQVTLVGRLAPRAEPEVADVLRAVFADDGIAVVEERAVEVEQTAAGTVLVRTDRGTEVSGQRLLVATGRHANTDSLGLDAAGVTTNDRGFITVDEHQRTSNPRIYAAGDVSGAPQHVYVAAQTGHVAAAGALGEPGTVDYRGLPAVTFTNPQLASVGLTEAQALAVGHDCDCRVLRAGDIPRALVNRDPHGVLKLVVDARTRKILGVHAALDGAGDVILAATYAVKYGLSVDDVADTWAPYLTMSESLRICAGLFRSDKPTSCCA</sequence>
<dbReference type="InterPro" id="IPR036188">
    <property type="entry name" value="FAD/NAD-bd_sf"/>
</dbReference>
<proteinExistence type="inferred from homology"/>
<keyword evidence="22" id="KW-1185">Reference proteome</keyword>
<keyword evidence="13 18" id="KW-0676">Redox-active center</keyword>
<dbReference type="GO" id="GO:0050660">
    <property type="term" value="F:flavin adenine dinucleotide binding"/>
    <property type="evidence" value="ECO:0007669"/>
    <property type="project" value="InterPro"/>
</dbReference>
<evidence type="ECO:0000256" key="15">
    <source>
        <dbReference type="ARBA" id="ARBA00048984"/>
    </source>
</evidence>
<dbReference type="GO" id="GO:0016668">
    <property type="term" value="F:oxidoreductase activity, acting on a sulfur group of donors, NAD(P) as acceptor"/>
    <property type="evidence" value="ECO:0007669"/>
    <property type="project" value="InterPro"/>
</dbReference>
<evidence type="ECO:0000256" key="4">
    <source>
        <dbReference type="ARBA" id="ARBA00014791"/>
    </source>
</evidence>
<evidence type="ECO:0000259" key="20">
    <source>
        <dbReference type="Pfam" id="PF07992"/>
    </source>
</evidence>
<evidence type="ECO:0000256" key="17">
    <source>
        <dbReference type="PIRSR" id="PIRSR000350-4"/>
    </source>
</evidence>
<dbReference type="Pfam" id="PF07992">
    <property type="entry name" value="Pyr_redox_2"/>
    <property type="match status" value="1"/>
</dbReference>
<evidence type="ECO:0000256" key="10">
    <source>
        <dbReference type="ARBA" id="ARBA00022914"/>
    </source>
</evidence>
<evidence type="ECO:0000256" key="16">
    <source>
        <dbReference type="PIRSR" id="PIRSR000350-3"/>
    </source>
</evidence>
<feature type="binding site" evidence="16">
    <location>
        <position position="333"/>
    </location>
    <ligand>
        <name>FAD</name>
        <dbReference type="ChEBI" id="CHEBI:57692"/>
    </ligand>
</feature>
<evidence type="ECO:0000256" key="5">
    <source>
        <dbReference type="ARBA" id="ARBA00022466"/>
    </source>
</evidence>
<feature type="domain" description="FAD/NAD(P)-binding" evidence="20">
    <location>
        <begin position="38"/>
        <end position="348"/>
    </location>
</feature>
<evidence type="ECO:0000256" key="3">
    <source>
        <dbReference type="ARBA" id="ARBA00012661"/>
    </source>
</evidence>
<dbReference type="Gene3D" id="3.30.390.30">
    <property type="match status" value="1"/>
</dbReference>
<dbReference type="InterPro" id="IPR004099">
    <property type="entry name" value="Pyr_nucl-diS_OxRdtase_dimer"/>
</dbReference>
<evidence type="ECO:0000256" key="6">
    <source>
        <dbReference type="ARBA" id="ARBA00022630"/>
    </source>
</evidence>
<dbReference type="InterPro" id="IPR001100">
    <property type="entry name" value="Pyr_nuc-diS_OxRdtase"/>
</dbReference>
<dbReference type="PROSITE" id="PS00076">
    <property type="entry name" value="PYRIDINE_REDOX_1"/>
    <property type="match status" value="1"/>
</dbReference>
<dbReference type="SUPFAM" id="SSF55424">
    <property type="entry name" value="FAD/NAD-linked reductases, dimerisation (C-terminal) domain"/>
    <property type="match status" value="1"/>
</dbReference>
<comment type="similarity">
    <text evidence="1 18">Belongs to the class-I pyridine nucleotide-disulfide oxidoreductase family.</text>
</comment>
<feature type="binding site" evidence="16">
    <location>
        <begin position="171"/>
        <end position="173"/>
    </location>
    <ligand>
        <name>FAD</name>
        <dbReference type="ChEBI" id="CHEBI:57692"/>
    </ligand>
</feature>